<dbReference type="AlphaFoldDB" id="A0A1W1IIR2"/>
<feature type="transmembrane region" description="Helical" evidence="1">
    <location>
        <begin position="265"/>
        <end position="284"/>
    </location>
</feature>
<dbReference type="OrthoDB" id="9805989at2"/>
<dbReference type="EMBL" id="FWEY01000009">
    <property type="protein sequence ID" value="SLM52887.1"/>
    <property type="molecule type" value="Genomic_DNA"/>
</dbReference>
<feature type="transmembrane region" description="Helical" evidence="1">
    <location>
        <begin position="81"/>
        <end position="98"/>
    </location>
</feature>
<dbReference type="STRING" id="43064.SAMN04488086_11044"/>
<evidence type="ECO:0008006" key="4">
    <source>
        <dbReference type="Google" id="ProtNLM"/>
    </source>
</evidence>
<keyword evidence="3" id="KW-1185">Reference proteome</keyword>
<keyword evidence="1" id="KW-1133">Transmembrane helix</keyword>
<dbReference type="RefSeq" id="WP_086943617.1">
    <property type="nucleotide sequence ID" value="NZ_FONM01000010.1"/>
</dbReference>
<feature type="transmembrane region" description="Helical" evidence="1">
    <location>
        <begin position="296"/>
        <end position="318"/>
    </location>
</feature>
<evidence type="ECO:0000313" key="3">
    <source>
        <dbReference type="Proteomes" id="UP000195985"/>
    </source>
</evidence>
<feature type="transmembrane region" description="Helical" evidence="1">
    <location>
        <begin position="403"/>
        <end position="420"/>
    </location>
</feature>
<feature type="transmembrane region" description="Helical" evidence="1">
    <location>
        <begin position="375"/>
        <end position="397"/>
    </location>
</feature>
<organism evidence="2 3">
    <name type="scientific">Trichococcus pasteurii</name>
    <dbReference type="NCBI Taxonomy" id="43064"/>
    <lineage>
        <taxon>Bacteria</taxon>
        <taxon>Bacillati</taxon>
        <taxon>Bacillota</taxon>
        <taxon>Bacilli</taxon>
        <taxon>Lactobacillales</taxon>
        <taxon>Carnobacteriaceae</taxon>
        <taxon>Trichococcus</taxon>
    </lineage>
</organism>
<evidence type="ECO:0000313" key="2">
    <source>
        <dbReference type="EMBL" id="SLM52887.1"/>
    </source>
</evidence>
<feature type="transmembrane region" description="Helical" evidence="1">
    <location>
        <begin position="178"/>
        <end position="197"/>
    </location>
</feature>
<gene>
    <name evidence="2" type="ORF">TPAS_2595</name>
</gene>
<feature type="transmembrane region" description="Helical" evidence="1">
    <location>
        <begin position="118"/>
        <end position="139"/>
    </location>
</feature>
<feature type="transmembrane region" description="Helical" evidence="1">
    <location>
        <begin position="464"/>
        <end position="486"/>
    </location>
</feature>
<feature type="transmembrane region" description="Helical" evidence="1">
    <location>
        <begin position="209"/>
        <end position="230"/>
    </location>
</feature>
<feature type="transmembrane region" description="Helical" evidence="1">
    <location>
        <begin position="151"/>
        <end position="172"/>
    </location>
</feature>
<keyword evidence="1" id="KW-0472">Membrane</keyword>
<dbReference type="InterPro" id="IPR011435">
    <property type="entry name" value="UmpAB"/>
</dbReference>
<dbReference type="Proteomes" id="UP000195985">
    <property type="component" value="Unassembled WGS sequence"/>
</dbReference>
<proteinExistence type="predicted"/>
<accession>A0A1W1IIR2</accession>
<dbReference type="Pfam" id="PF07556">
    <property type="entry name" value="DUF1538"/>
    <property type="match status" value="2"/>
</dbReference>
<feature type="transmembrane region" description="Helical" evidence="1">
    <location>
        <begin position="44"/>
        <end position="69"/>
    </location>
</feature>
<sequence>MRIFTEKLREVMQSVMPITLLVVLLHFTLTPLETIDLQRFLFGALLIIIGLSIFLFGVDIGITPIGKFLGKGLARSGSMKYVLGMGLVLGFFISIAEPDLHILAAQVSEVTNGMYPKNMLLLVVSVGIAVMLTIGLFRIVYRYPLNKTFTFLYLAIFGLAYFSTNDLFAIAFDASGSTTGALTVPFMLALAVGVASLNRRTQSAEEDSFGLVGIASAGAILAVLILGLFVRSDEPLSGSMPTSSATVTHWLAPFLHELPKIAGEILLAVSPILIIFVLNHVFFADEKLSKRAFRRIFLGMAYLFVGLVLFLTGVNAGFMEVGRKLGMLIAGMDSSIPVLIVGFVLGVLVILAEPAVYVLTHQIEDVTTGYVKRGIVLGFLSIGVGLAVLLSVVRVLIPWLQLWHYLVPGYLIILALSYKVPKLFVGIAFDAGGVASGPMTATFILAFIQGVAEITPDANVLLEGFGMIAMVAMMPIISLQLLGAIYQRNSVKEGL</sequence>
<evidence type="ECO:0000256" key="1">
    <source>
        <dbReference type="SAM" id="Phobius"/>
    </source>
</evidence>
<keyword evidence="1" id="KW-0812">Transmembrane</keyword>
<reference evidence="3" key="1">
    <citation type="submission" date="2016-04" db="EMBL/GenBank/DDBJ databases">
        <authorList>
            <person name="Strepis N."/>
        </authorList>
    </citation>
    <scope>NUCLEOTIDE SEQUENCE [LARGE SCALE GENOMIC DNA]</scope>
</reference>
<protein>
    <recommendedName>
        <fullName evidence="4">DUF1538 domain-containing protein</fullName>
    </recommendedName>
</protein>
<name>A0A1W1IIR2_9LACT</name>
<feature type="transmembrane region" description="Helical" evidence="1">
    <location>
        <begin position="427"/>
        <end position="452"/>
    </location>
</feature>
<feature type="transmembrane region" description="Helical" evidence="1">
    <location>
        <begin position="338"/>
        <end position="359"/>
    </location>
</feature>